<dbReference type="Gramene" id="AUR62044188-RA">
    <property type="protein sequence ID" value="AUR62044188-RA:cds"/>
    <property type="gene ID" value="AUR62044188"/>
</dbReference>
<feature type="coiled-coil region" evidence="1">
    <location>
        <begin position="143"/>
        <end position="209"/>
    </location>
</feature>
<evidence type="ECO:0000256" key="1">
    <source>
        <dbReference type="SAM" id="Coils"/>
    </source>
</evidence>
<dbReference type="EnsemblPlants" id="AUR62044188-RA">
    <property type="protein sequence ID" value="AUR62044188-RA:cds"/>
    <property type="gene ID" value="AUR62044188"/>
</dbReference>
<proteinExistence type="predicted"/>
<evidence type="ECO:0000313" key="4">
    <source>
        <dbReference type="Proteomes" id="UP000596660"/>
    </source>
</evidence>
<accession>A0A803NDJ1</accession>
<keyword evidence="1" id="KW-0175">Coiled coil</keyword>
<evidence type="ECO:0000313" key="3">
    <source>
        <dbReference type="EnsemblPlants" id="AUR62044188-RA:cds"/>
    </source>
</evidence>
<reference evidence="3" key="1">
    <citation type="journal article" date="2017" name="Nature">
        <title>The genome of Chenopodium quinoa.</title>
        <authorList>
            <person name="Jarvis D.E."/>
            <person name="Ho Y.S."/>
            <person name="Lightfoot D.J."/>
            <person name="Schmoeckel S.M."/>
            <person name="Li B."/>
            <person name="Borm T.J.A."/>
            <person name="Ohyanagi H."/>
            <person name="Mineta K."/>
            <person name="Michell C.T."/>
            <person name="Saber N."/>
            <person name="Kharbatia N.M."/>
            <person name="Rupper R.R."/>
            <person name="Sharp A.R."/>
            <person name="Dally N."/>
            <person name="Boughton B.A."/>
            <person name="Woo Y.H."/>
            <person name="Gao G."/>
            <person name="Schijlen E.G.W.M."/>
            <person name="Guo X."/>
            <person name="Momin A.A."/>
            <person name="Negrao S."/>
            <person name="Al-Babili S."/>
            <person name="Gehring C."/>
            <person name="Roessner U."/>
            <person name="Jung C."/>
            <person name="Murphy K."/>
            <person name="Arold S.T."/>
            <person name="Gojobori T."/>
            <person name="van der Linden C.G."/>
            <person name="van Loo E.N."/>
            <person name="Jellen E.N."/>
            <person name="Maughan P.J."/>
            <person name="Tester M."/>
        </authorList>
    </citation>
    <scope>NUCLEOTIDE SEQUENCE [LARGE SCALE GENOMIC DNA]</scope>
    <source>
        <strain evidence="3">cv. PI 614886</strain>
    </source>
</reference>
<name>A0A803NDJ1_CHEQI</name>
<organism evidence="3 4">
    <name type="scientific">Chenopodium quinoa</name>
    <name type="common">Quinoa</name>
    <dbReference type="NCBI Taxonomy" id="63459"/>
    <lineage>
        <taxon>Eukaryota</taxon>
        <taxon>Viridiplantae</taxon>
        <taxon>Streptophyta</taxon>
        <taxon>Embryophyta</taxon>
        <taxon>Tracheophyta</taxon>
        <taxon>Spermatophyta</taxon>
        <taxon>Magnoliopsida</taxon>
        <taxon>eudicotyledons</taxon>
        <taxon>Gunneridae</taxon>
        <taxon>Pentapetalae</taxon>
        <taxon>Caryophyllales</taxon>
        <taxon>Chenopodiaceae</taxon>
        <taxon>Chenopodioideae</taxon>
        <taxon>Atripliceae</taxon>
        <taxon>Chenopodium</taxon>
    </lineage>
</organism>
<dbReference type="PANTHER" id="PTHR43049">
    <property type="entry name" value="EARLY ENDOSOME ANTIGEN"/>
    <property type="match status" value="1"/>
</dbReference>
<sequence length="214" mass="24612">MEDETQQTIEVLVVEVKDKLASVTEPIEENGNKEEKESSLDDGEFIKVEREPVEMRDRFRDVEVNVEESKSSNANLKNEALSTEVKLQECGKKYETLEPNHKKLQEEMVETENNFNEKPKSLQDTLEDHETNQKDFSGVKESFESLNLESKISKKKIEELEQELPSRAAELENVVKSSHSIIEVAEKNMGDLESLLEEKKQKIEELEVNISSLE</sequence>
<keyword evidence="4" id="KW-1185">Reference proteome</keyword>
<dbReference type="AlphaFoldDB" id="A0A803NDJ1"/>
<dbReference type="Proteomes" id="UP000596660">
    <property type="component" value="Unplaced"/>
</dbReference>
<feature type="compositionally biased region" description="Basic and acidic residues" evidence="2">
    <location>
        <begin position="30"/>
        <end position="49"/>
    </location>
</feature>
<feature type="compositionally biased region" description="Basic and acidic residues" evidence="2">
    <location>
        <begin position="115"/>
        <end position="138"/>
    </location>
</feature>
<dbReference type="PANTHER" id="PTHR43049:SF1">
    <property type="entry name" value="EARLY ENDOSOME ANTIGEN"/>
    <property type="match status" value="1"/>
</dbReference>
<reference evidence="3" key="2">
    <citation type="submission" date="2021-03" db="UniProtKB">
        <authorList>
            <consortium name="EnsemblPlants"/>
        </authorList>
    </citation>
    <scope>IDENTIFICATION</scope>
</reference>
<feature type="region of interest" description="Disordered" evidence="2">
    <location>
        <begin position="108"/>
        <end position="138"/>
    </location>
</feature>
<feature type="region of interest" description="Disordered" evidence="2">
    <location>
        <begin position="20"/>
        <end position="49"/>
    </location>
</feature>
<evidence type="ECO:0000256" key="2">
    <source>
        <dbReference type="SAM" id="MobiDB-lite"/>
    </source>
</evidence>
<protein>
    <submittedName>
        <fullName evidence="3">Uncharacterized protein</fullName>
    </submittedName>
</protein>